<dbReference type="AlphaFoldDB" id="A0A0A0LRU9"/>
<reference evidence="2 3" key="2">
    <citation type="journal article" date="2009" name="PLoS ONE">
        <title>An integrated genetic and cytogenetic map of the cucumber genome.</title>
        <authorList>
            <person name="Ren Y."/>
            <person name="Zhang Z."/>
            <person name="Liu J."/>
            <person name="Staub J.E."/>
            <person name="Han Y."/>
            <person name="Cheng Z."/>
            <person name="Li X."/>
            <person name="Lu J."/>
            <person name="Miao H."/>
            <person name="Kang H."/>
            <person name="Xie B."/>
            <person name="Gu X."/>
            <person name="Wang X."/>
            <person name="Du Y."/>
            <person name="Jin W."/>
            <person name="Huang S."/>
        </authorList>
    </citation>
    <scope>NUCLEOTIDE SEQUENCE [LARGE SCALE GENOMIC DNA]</scope>
    <source>
        <strain evidence="3">cv. 9930</strain>
    </source>
</reference>
<reference evidence="2 3" key="3">
    <citation type="journal article" date="2010" name="BMC Genomics">
        <title>Transcriptome sequencing and comparative analysis of cucumber flowers with different sex types.</title>
        <authorList>
            <person name="Guo S."/>
            <person name="Zheng Y."/>
            <person name="Joung J.G."/>
            <person name="Liu S."/>
            <person name="Zhang Z."/>
            <person name="Crasta O.R."/>
            <person name="Sobral B.W."/>
            <person name="Xu Y."/>
            <person name="Huang S."/>
            <person name="Fei Z."/>
        </authorList>
    </citation>
    <scope>NUCLEOTIDE SEQUENCE [LARGE SCALE GENOMIC DNA]</scope>
    <source>
        <strain evidence="3">cv. 9930</strain>
    </source>
</reference>
<feature type="compositionally biased region" description="Acidic residues" evidence="1">
    <location>
        <begin position="61"/>
        <end position="83"/>
    </location>
</feature>
<dbReference type="Gene3D" id="1.25.40.20">
    <property type="entry name" value="Ankyrin repeat-containing domain"/>
    <property type="match status" value="1"/>
</dbReference>
<feature type="region of interest" description="Disordered" evidence="1">
    <location>
        <begin position="1"/>
        <end position="135"/>
    </location>
</feature>
<dbReference type="InterPro" id="IPR036770">
    <property type="entry name" value="Ankyrin_rpt-contain_sf"/>
</dbReference>
<proteinExistence type="predicted"/>
<protein>
    <submittedName>
        <fullName evidence="2">Uncharacterized protein</fullName>
    </submittedName>
</protein>
<dbReference type="PANTHER" id="PTHR24121">
    <property type="entry name" value="NO MECHANORECEPTOR POTENTIAL C, ISOFORM D-RELATED"/>
    <property type="match status" value="1"/>
</dbReference>
<evidence type="ECO:0000313" key="2">
    <source>
        <dbReference type="EMBL" id="KGN64483.1"/>
    </source>
</evidence>
<evidence type="ECO:0000313" key="3">
    <source>
        <dbReference type="Proteomes" id="UP000029981"/>
    </source>
</evidence>
<sequence>MVSSGQTSHTEDDDISSDSNGEEEPTTPLTPQSPNAPPAAEVVVDIDDGEGDGDQGHGEGEEGEGEDEDEEEQENEDEEEESNSDAMPRSSMEGNRSHTGTPTPDGSHNTTDSSSDGGVEPEPNPNPNPPAENQSSILYNTRKKKGLLPVHVVLYQSAIKGDWKTAKSIFDVDSSAITMKITDGEDTPLHIAAAAKHISFVENLVKEYSSPSDLAIKNGNGDTALAFAAASGVVRIAKVMVDNNAELPNLYNANKPFPVLMAVAYKRKEMASFLLSKTDFQKLNNFEQIELLIAAISSDYYDIALDILTKKPELAKARMGLKETGGNWSENPEGETALHILSRKSDVIGSSSNLSFWRRHMNSRS</sequence>
<gene>
    <name evidence="2" type="ORF">Csa_1G058660</name>
</gene>
<name>A0A0A0LRU9_CUCSA</name>
<dbReference type="SMART" id="SM00248">
    <property type="entry name" value="ANK"/>
    <property type="match status" value="2"/>
</dbReference>
<dbReference type="Pfam" id="PF12796">
    <property type="entry name" value="Ank_2"/>
    <property type="match status" value="1"/>
</dbReference>
<keyword evidence="3" id="KW-1185">Reference proteome</keyword>
<dbReference type="eggNOG" id="KOG0504">
    <property type="taxonomic scope" value="Eukaryota"/>
</dbReference>
<dbReference type="OMA" id="CAISREY"/>
<dbReference type="STRING" id="3659.A0A0A0LRU9"/>
<dbReference type="EMBL" id="CM002922">
    <property type="protein sequence ID" value="KGN64483.1"/>
    <property type="molecule type" value="Genomic_DNA"/>
</dbReference>
<feature type="compositionally biased region" description="Acidic residues" evidence="1">
    <location>
        <begin position="44"/>
        <end position="53"/>
    </location>
</feature>
<reference evidence="2 3" key="4">
    <citation type="journal article" date="2011" name="BMC Genomics">
        <title>RNA-Seq improves annotation of protein-coding genes in the cucumber genome.</title>
        <authorList>
            <person name="Li Z."/>
            <person name="Zhang Z."/>
            <person name="Yan P."/>
            <person name="Huang S."/>
            <person name="Fei Z."/>
            <person name="Lin K."/>
        </authorList>
    </citation>
    <scope>NUCLEOTIDE SEQUENCE [LARGE SCALE GENOMIC DNA]</scope>
    <source>
        <strain evidence="3">cv. 9930</strain>
    </source>
</reference>
<dbReference type="InterPro" id="IPR002110">
    <property type="entry name" value="Ankyrin_rpt"/>
</dbReference>
<evidence type="ECO:0000256" key="1">
    <source>
        <dbReference type="SAM" id="MobiDB-lite"/>
    </source>
</evidence>
<dbReference type="PANTHER" id="PTHR24121:SF18">
    <property type="match status" value="1"/>
</dbReference>
<dbReference type="SUPFAM" id="SSF48403">
    <property type="entry name" value="Ankyrin repeat"/>
    <property type="match status" value="1"/>
</dbReference>
<feature type="compositionally biased region" description="Acidic residues" evidence="1">
    <location>
        <begin position="11"/>
        <end position="25"/>
    </location>
</feature>
<dbReference type="Proteomes" id="UP000029981">
    <property type="component" value="Chromosome 1"/>
</dbReference>
<accession>A0A0A0LRU9</accession>
<organism evidence="2 3">
    <name type="scientific">Cucumis sativus</name>
    <name type="common">Cucumber</name>
    <dbReference type="NCBI Taxonomy" id="3659"/>
    <lineage>
        <taxon>Eukaryota</taxon>
        <taxon>Viridiplantae</taxon>
        <taxon>Streptophyta</taxon>
        <taxon>Embryophyta</taxon>
        <taxon>Tracheophyta</taxon>
        <taxon>Spermatophyta</taxon>
        <taxon>Magnoliopsida</taxon>
        <taxon>eudicotyledons</taxon>
        <taxon>Gunneridae</taxon>
        <taxon>Pentapetalae</taxon>
        <taxon>rosids</taxon>
        <taxon>fabids</taxon>
        <taxon>Cucurbitales</taxon>
        <taxon>Cucurbitaceae</taxon>
        <taxon>Benincaseae</taxon>
        <taxon>Cucumis</taxon>
    </lineage>
</organism>
<reference evidence="2 3" key="1">
    <citation type="journal article" date="2009" name="Nat. Genet.">
        <title>The genome of the cucumber, Cucumis sativus L.</title>
        <authorList>
            <person name="Huang S."/>
            <person name="Li R."/>
            <person name="Zhang Z."/>
            <person name="Li L."/>
            <person name="Gu X."/>
            <person name="Fan W."/>
            <person name="Lucas W.J."/>
            <person name="Wang X."/>
            <person name="Xie B."/>
            <person name="Ni P."/>
            <person name="Ren Y."/>
            <person name="Zhu H."/>
            <person name="Li J."/>
            <person name="Lin K."/>
            <person name="Jin W."/>
            <person name="Fei Z."/>
            <person name="Li G."/>
            <person name="Staub J."/>
            <person name="Kilian A."/>
            <person name="van der Vossen E.A."/>
            <person name="Wu Y."/>
            <person name="Guo J."/>
            <person name="He J."/>
            <person name="Jia Z."/>
            <person name="Ren Y."/>
            <person name="Tian G."/>
            <person name="Lu Y."/>
            <person name="Ruan J."/>
            <person name="Qian W."/>
            <person name="Wang M."/>
            <person name="Huang Q."/>
            <person name="Li B."/>
            <person name="Xuan Z."/>
            <person name="Cao J."/>
            <person name="Asan"/>
            <person name="Wu Z."/>
            <person name="Zhang J."/>
            <person name="Cai Q."/>
            <person name="Bai Y."/>
            <person name="Zhao B."/>
            <person name="Han Y."/>
            <person name="Li Y."/>
            <person name="Li X."/>
            <person name="Wang S."/>
            <person name="Shi Q."/>
            <person name="Liu S."/>
            <person name="Cho W.K."/>
            <person name="Kim J.Y."/>
            <person name="Xu Y."/>
            <person name="Heller-Uszynska K."/>
            <person name="Miao H."/>
            <person name="Cheng Z."/>
            <person name="Zhang S."/>
            <person name="Wu J."/>
            <person name="Yang Y."/>
            <person name="Kang H."/>
            <person name="Li M."/>
            <person name="Liang H."/>
            <person name="Ren X."/>
            <person name="Shi Z."/>
            <person name="Wen M."/>
            <person name="Jian M."/>
            <person name="Yang H."/>
            <person name="Zhang G."/>
            <person name="Yang Z."/>
            <person name="Chen R."/>
            <person name="Liu S."/>
            <person name="Li J."/>
            <person name="Ma L."/>
            <person name="Liu H."/>
            <person name="Zhou Y."/>
            <person name="Zhao J."/>
            <person name="Fang X."/>
            <person name="Li G."/>
            <person name="Fang L."/>
            <person name="Li Y."/>
            <person name="Liu D."/>
            <person name="Zheng H."/>
            <person name="Zhang Y."/>
            <person name="Qin N."/>
            <person name="Li Z."/>
            <person name="Yang G."/>
            <person name="Yang S."/>
            <person name="Bolund L."/>
            <person name="Kristiansen K."/>
            <person name="Zheng H."/>
            <person name="Li S."/>
            <person name="Zhang X."/>
            <person name="Yang H."/>
            <person name="Wang J."/>
            <person name="Sun R."/>
            <person name="Zhang B."/>
            <person name="Jiang S."/>
            <person name="Wang J."/>
            <person name="Du Y."/>
            <person name="Li S."/>
        </authorList>
    </citation>
    <scope>NUCLEOTIDE SEQUENCE [LARGE SCALE GENOMIC DNA]</scope>
    <source>
        <strain evidence="3">cv. 9930</strain>
    </source>
</reference>
<feature type="compositionally biased region" description="Polar residues" evidence="1">
    <location>
        <begin position="92"/>
        <end position="116"/>
    </location>
</feature>
<dbReference type="Gramene" id="KGN64483">
    <property type="protein sequence ID" value="KGN64483"/>
    <property type="gene ID" value="Csa_1G058660"/>
</dbReference>